<gene>
    <name evidence="8" type="ORF">HNQ60_004994</name>
</gene>
<evidence type="ECO:0000313" key="8">
    <source>
        <dbReference type="EMBL" id="MBB6096103.1"/>
    </source>
</evidence>
<keyword evidence="9" id="KW-1185">Reference proteome</keyword>
<organism evidence="8 9">
    <name type="scientific">Povalibacter uvarum</name>
    <dbReference type="NCBI Taxonomy" id="732238"/>
    <lineage>
        <taxon>Bacteria</taxon>
        <taxon>Pseudomonadati</taxon>
        <taxon>Pseudomonadota</taxon>
        <taxon>Gammaproteobacteria</taxon>
        <taxon>Steroidobacterales</taxon>
        <taxon>Steroidobacteraceae</taxon>
        <taxon>Povalibacter</taxon>
    </lineage>
</organism>
<sequence>MKQALGLPLALLALVVGFGLTSEYFLTRDTFIAIANDIPALTVMAVGMTFVLIIAGIDLSIGSVLALSAGLTAVAMQSWGWNLPGAATLGLACGLFCGTLTGAVTVAWRLPSFIVSLGMLEIARGSAYLVTDSRTQYIGGAIGGLSTPLWFGISPAFLLALAIVVASHIVLRKSVFGRYLVGIGTNEEAMRLAGIDPRPWKVIVFALMGSLAALGGLMQLSRLEAADPNAGVGMELQVIAAVVIGGTSLMGGRGSVLNTFFGVLIVAVLEAGLAQIGASDPAKRVITGCVIIVAVLLDVYRNRRKRG</sequence>
<feature type="transmembrane region" description="Helical" evidence="7">
    <location>
        <begin position="282"/>
        <end position="300"/>
    </location>
</feature>
<keyword evidence="4 7" id="KW-0812">Transmembrane</keyword>
<reference evidence="8 9" key="1">
    <citation type="submission" date="2020-08" db="EMBL/GenBank/DDBJ databases">
        <title>Genomic Encyclopedia of Type Strains, Phase IV (KMG-IV): sequencing the most valuable type-strain genomes for metagenomic binning, comparative biology and taxonomic classification.</title>
        <authorList>
            <person name="Goeker M."/>
        </authorList>
    </citation>
    <scope>NUCLEOTIDE SEQUENCE [LARGE SCALE GENOMIC DNA]</scope>
    <source>
        <strain evidence="8 9">DSM 26723</strain>
    </source>
</reference>
<proteinExistence type="inferred from homology"/>
<dbReference type="CDD" id="cd06579">
    <property type="entry name" value="TM_PBP1_transp_AraH_like"/>
    <property type="match status" value="1"/>
</dbReference>
<feature type="transmembrane region" description="Helical" evidence="7">
    <location>
        <begin position="256"/>
        <end position="276"/>
    </location>
</feature>
<evidence type="ECO:0000256" key="4">
    <source>
        <dbReference type="ARBA" id="ARBA00022692"/>
    </source>
</evidence>
<keyword evidence="3" id="KW-1003">Cell membrane</keyword>
<dbReference type="InterPro" id="IPR001851">
    <property type="entry name" value="ABC_transp_permease"/>
</dbReference>
<dbReference type="PANTHER" id="PTHR32196:SF72">
    <property type="entry name" value="RIBOSE IMPORT PERMEASE PROTEIN RBSC"/>
    <property type="match status" value="1"/>
</dbReference>
<dbReference type="GO" id="GO:0005886">
    <property type="term" value="C:plasma membrane"/>
    <property type="evidence" value="ECO:0007669"/>
    <property type="project" value="UniProtKB-SubCell"/>
</dbReference>
<dbReference type="AlphaFoldDB" id="A0A841HTJ3"/>
<evidence type="ECO:0000256" key="3">
    <source>
        <dbReference type="ARBA" id="ARBA00022475"/>
    </source>
</evidence>
<evidence type="ECO:0000256" key="1">
    <source>
        <dbReference type="ARBA" id="ARBA00004429"/>
    </source>
</evidence>
<keyword evidence="5 7" id="KW-1133">Transmembrane helix</keyword>
<feature type="transmembrane region" description="Helical" evidence="7">
    <location>
        <begin position="200"/>
        <end position="218"/>
    </location>
</feature>
<dbReference type="Pfam" id="PF02653">
    <property type="entry name" value="BPD_transp_2"/>
    <property type="match status" value="1"/>
</dbReference>
<dbReference type="PANTHER" id="PTHR32196">
    <property type="entry name" value="ABC TRANSPORTER PERMEASE PROTEIN YPHD-RELATED-RELATED"/>
    <property type="match status" value="1"/>
</dbReference>
<comment type="caution">
    <text evidence="8">The sequence shown here is derived from an EMBL/GenBank/DDBJ whole genome shotgun (WGS) entry which is preliminary data.</text>
</comment>
<feature type="transmembrane region" description="Helical" evidence="7">
    <location>
        <begin position="43"/>
        <end position="74"/>
    </location>
</feature>
<evidence type="ECO:0000256" key="2">
    <source>
        <dbReference type="ARBA" id="ARBA00007942"/>
    </source>
</evidence>
<dbReference type="EMBL" id="JACHHZ010000006">
    <property type="protein sequence ID" value="MBB6096103.1"/>
    <property type="molecule type" value="Genomic_DNA"/>
</dbReference>
<evidence type="ECO:0000313" key="9">
    <source>
        <dbReference type="Proteomes" id="UP000588068"/>
    </source>
</evidence>
<dbReference type="GO" id="GO:0022857">
    <property type="term" value="F:transmembrane transporter activity"/>
    <property type="evidence" value="ECO:0007669"/>
    <property type="project" value="InterPro"/>
</dbReference>
<feature type="transmembrane region" description="Helical" evidence="7">
    <location>
        <begin position="230"/>
        <end position="249"/>
    </location>
</feature>
<evidence type="ECO:0000256" key="5">
    <source>
        <dbReference type="ARBA" id="ARBA00022989"/>
    </source>
</evidence>
<comment type="subcellular location">
    <subcellularLocation>
        <location evidence="1">Cell inner membrane</location>
        <topology evidence="1">Multi-pass membrane protein</topology>
    </subcellularLocation>
</comment>
<dbReference type="Proteomes" id="UP000588068">
    <property type="component" value="Unassembled WGS sequence"/>
</dbReference>
<protein>
    <submittedName>
        <fullName evidence="8">Ribose transport system permease protein</fullName>
    </submittedName>
</protein>
<evidence type="ECO:0000256" key="7">
    <source>
        <dbReference type="SAM" id="Phobius"/>
    </source>
</evidence>
<dbReference type="RefSeq" id="WP_184335475.1">
    <property type="nucleotide sequence ID" value="NZ_JACHHZ010000006.1"/>
</dbReference>
<evidence type="ECO:0000256" key="6">
    <source>
        <dbReference type="ARBA" id="ARBA00023136"/>
    </source>
</evidence>
<comment type="similarity">
    <text evidence="2">Belongs to the binding-protein-dependent transport system permease family. AraH/RbsC subfamily.</text>
</comment>
<accession>A0A841HTJ3</accession>
<feature type="transmembrane region" description="Helical" evidence="7">
    <location>
        <begin position="86"/>
        <end position="110"/>
    </location>
</feature>
<feature type="transmembrane region" description="Helical" evidence="7">
    <location>
        <begin position="149"/>
        <end position="171"/>
    </location>
</feature>
<keyword evidence="6 7" id="KW-0472">Membrane</keyword>
<name>A0A841HTJ3_9GAMM</name>